<evidence type="ECO:0000313" key="2">
    <source>
        <dbReference type="Proteomes" id="UP000564704"/>
    </source>
</evidence>
<dbReference type="AlphaFoldDB" id="A0A844CUC3"/>
<dbReference type="OrthoDB" id="7303283at2"/>
<proteinExistence type="predicted"/>
<accession>A0A844CUC3</accession>
<dbReference type="RefSeq" id="WP_154148607.1">
    <property type="nucleotide sequence ID" value="NZ_SZWE01000001.1"/>
</dbReference>
<dbReference type="InterPro" id="IPR029058">
    <property type="entry name" value="AB_hydrolase_fold"/>
</dbReference>
<dbReference type="Proteomes" id="UP000564704">
    <property type="component" value="Unassembled WGS sequence"/>
</dbReference>
<dbReference type="Gene3D" id="3.40.50.1820">
    <property type="entry name" value="alpha/beta hydrolase"/>
    <property type="match status" value="1"/>
</dbReference>
<name>A0A844CUC3_9RHOB</name>
<reference evidence="1 2" key="1">
    <citation type="submission" date="2019-05" db="EMBL/GenBank/DDBJ databases">
        <title>Roseovarius bejariae sp. nov., a moderately halophylic bacterium isolated from a saline soil in Rambla Salada (Murcia).</title>
        <authorList>
            <person name="Castro D.J."/>
            <person name="Gomez-Altuve A."/>
            <person name="Reina J.C."/>
            <person name="Rodriguez M."/>
            <person name="Sampedro I."/>
            <person name="Llamas I."/>
            <person name="Martinez-Checa F."/>
        </authorList>
    </citation>
    <scope>NUCLEOTIDE SEQUENCE [LARGE SCALE GENOMIC DNA]</scope>
    <source>
        <strain evidence="1 2">A21</strain>
    </source>
</reference>
<comment type="caution">
    <text evidence="1">The sequence shown here is derived from an EMBL/GenBank/DDBJ whole genome shotgun (WGS) entry which is preliminary data.</text>
</comment>
<keyword evidence="2" id="KW-1185">Reference proteome</keyword>
<dbReference type="EMBL" id="SZWE01000001">
    <property type="protein sequence ID" value="MRU14290.1"/>
    <property type="molecule type" value="Genomic_DNA"/>
</dbReference>
<organism evidence="1 2">
    <name type="scientific">Roseovarius bejariae</name>
    <dbReference type="NCBI Taxonomy" id="2576383"/>
    <lineage>
        <taxon>Bacteria</taxon>
        <taxon>Pseudomonadati</taxon>
        <taxon>Pseudomonadota</taxon>
        <taxon>Alphaproteobacteria</taxon>
        <taxon>Rhodobacterales</taxon>
        <taxon>Roseobacteraceae</taxon>
        <taxon>Roseovarius</taxon>
    </lineage>
</organism>
<dbReference type="InterPro" id="IPR010297">
    <property type="entry name" value="DUF900_hydrolase"/>
</dbReference>
<sequence>MPVLQINAGPDGPGLHGTPRDLIPALRQGLNRGGPIVIMIHGYKFDPQHHETCPHRHILSLSPRRDCAKAVSWPRGLGFDGLSRDEGLAIAFGWPARGTIWGAYDRAAKAGRALATLIDMIGQIAPGRPVHLLAHSLGARVALTALPHVGAQRVGRVILLSGADYGETARSALQSPAGTNAEIINVTSRENDLFDFLLERLVAPPKRGDWTLAHGMPLSRNTLTLQLDHPETLRVLRSAGFGIAPPGGRICHWSSYIRHGVFPLYRALLRRPDDLPLVQLRAALPKGCDPRWSRIWPAGWTVPSGATARPQTPL</sequence>
<dbReference type="GO" id="GO:0016787">
    <property type="term" value="F:hydrolase activity"/>
    <property type="evidence" value="ECO:0007669"/>
    <property type="project" value="UniProtKB-KW"/>
</dbReference>
<protein>
    <submittedName>
        <fullName evidence="1">Alpha/beta hydrolase</fullName>
    </submittedName>
</protein>
<keyword evidence="1" id="KW-0378">Hydrolase</keyword>
<gene>
    <name evidence="1" type="ORF">FDP25_02490</name>
</gene>
<evidence type="ECO:0000313" key="1">
    <source>
        <dbReference type="EMBL" id="MRU14290.1"/>
    </source>
</evidence>
<dbReference type="Pfam" id="PF05990">
    <property type="entry name" value="DUF900"/>
    <property type="match status" value="1"/>
</dbReference>
<dbReference type="SUPFAM" id="SSF53474">
    <property type="entry name" value="alpha/beta-Hydrolases"/>
    <property type="match status" value="1"/>
</dbReference>